<feature type="non-terminal residue" evidence="3">
    <location>
        <position position="173"/>
    </location>
</feature>
<feature type="domain" description="HTH psq-type" evidence="2">
    <location>
        <begin position="40"/>
        <end position="79"/>
    </location>
</feature>
<evidence type="ECO:0000256" key="1">
    <source>
        <dbReference type="ARBA" id="ARBA00004123"/>
    </source>
</evidence>
<accession>A0A1B6LD74</accession>
<gene>
    <name evidence="3" type="ORF">g.53555</name>
</gene>
<organism evidence="3">
    <name type="scientific">Graphocephala atropunctata</name>
    <dbReference type="NCBI Taxonomy" id="36148"/>
    <lineage>
        <taxon>Eukaryota</taxon>
        <taxon>Metazoa</taxon>
        <taxon>Ecdysozoa</taxon>
        <taxon>Arthropoda</taxon>
        <taxon>Hexapoda</taxon>
        <taxon>Insecta</taxon>
        <taxon>Pterygota</taxon>
        <taxon>Neoptera</taxon>
        <taxon>Paraneoptera</taxon>
        <taxon>Hemiptera</taxon>
        <taxon>Auchenorrhyncha</taxon>
        <taxon>Membracoidea</taxon>
        <taxon>Cicadellidae</taxon>
        <taxon>Cicadellinae</taxon>
        <taxon>Cicadellini</taxon>
        <taxon>Graphocephala</taxon>
    </lineage>
</organism>
<dbReference type="SUPFAM" id="SSF46689">
    <property type="entry name" value="Homeodomain-like"/>
    <property type="match status" value="1"/>
</dbReference>
<dbReference type="GO" id="GO:0005634">
    <property type="term" value="C:nucleus"/>
    <property type="evidence" value="ECO:0007669"/>
    <property type="project" value="UniProtKB-SubCell"/>
</dbReference>
<dbReference type="AlphaFoldDB" id="A0A1B6LD74"/>
<dbReference type="InterPro" id="IPR007889">
    <property type="entry name" value="HTH_Psq"/>
</dbReference>
<dbReference type="Gene3D" id="1.10.10.60">
    <property type="entry name" value="Homeodomain-like"/>
    <property type="match status" value="1"/>
</dbReference>
<dbReference type="InterPro" id="IPR009057">
    <property type="entry name" value="Homeodomain-like_sf"/>
</dbReference>
<name>A0A1B6LD74_9HEMI</name>
<dbReference type="Pfam" id="PF05225">
    <property type="entry name" value="HTH_psq"/>
    <property type="match status" value="1"/>
</dbReference>
<evidence type="ECO:0000259" key="2">
    <source>
        <dbReference type="Pfam" id="PF05225"/>
    </source>
</evidence>
<comment type="subcellular location">
    <subcellularLocation>
        <location evidence="1">Nucleus</location>
    </subcellularLocation>
</comment>
<protein>
    <recommendedName>
        <fullName evidence="2">HTH psq-type domain-containing protein</fullName>
    </recommendedName>
</protein>
<dbReference type="EMBL" id="GEBQ01018311">
    <property type="protein sequence ID" value="JAT21666.1"/>
    <property type="molecule type" value="Transcribed_RNA"/>
</dbReference>
<dbReference type="GO" id="GO:0003677">
    <property type="term" value="F:DNA binding"/>
    <property type="evidence" value="ECO:0007669"/>
    <property type="project" value="InterPro"/>
</dbReference>
<proteinExistence type="predicted"/>
<sequence>FLSVFEEEYKVCLRTLQLLKQWGNITFKMPGNKNTFLNYSEDAMKAAVEDVRLHKTSIRAAAKKFSVPRTTLKYKLEGKSPMNRKMGPPSILTSKEEAEMSRWVENMAQAGFPVTVEQLCISVEKYIKEVKRDTPFKDGRPGRTWMIGVLRRNHSVSKRVSQNLTVSRAAVTK</sequence>
<feature type="non-terminal residue" evidence="3">
    <location>
        <position position="1"/>
    </location>
</feature>
<evidence type="ECO:0000313" key="3">
    <source>
        <dbReference type="EMBL" id="JAT21666.1"/>
    </source>
</evidence>
<reference evidence="3" key="1">
    <citation type="submission" date="2015-11" db="EMBL/GenBank/DDBJ databases">
        <title>De novo transcriptome assembly of four potential Pierce s Disease insect vectors from Arizona vineyards.</title>
        <authorList>
            <person name="Tassone E.E."/>
        </authorList>
    </citation>
    <scope>NUCLEOTIDE SEQUENCE</scope>
</reference>